<evidence type="ECO:0000256" key="1">
    <source>
        <dbReference type="SAM" id="Coils"/>
    </source>
</evidence>
<reference evidence="2 3" key="1">
    <citation type="journal article" date="2024" name="BMC Genomics">
        <title>De novo assembly and annotation of Popillia japonica's genome with initial clues to its potential as an invasive pest.</title>
        <authorList>
            <person name="Cucini C."/>
            <person name="Boschi S."/>
            <person name="Funari R."/>
            <person name="Cardaioli E."/>
            <person name="Iannotti N."/>
            <person name="Marturano G."/>
            <person name="Paoli F."/>
            <person name="Bruttini M."/>
            <person name="Carapelli A."/>
            <person name="Frati F."/>
            <person name="Nardi F."/>
        </authorList>
    </citation>
    <scope>NUCLEOTIDE SEQUENCE [LARGE SCALE GENOMIC DNA]</scope>
    <source>
        <strain evidence="2">DMR45628</strain>
    </source>
</reference>
<keyword evidence="3" id="KW-1185">Reference proteome</keyword>
<dbReference type="Proteomes" id="UP001458880">
    <property type="component" value="Unassembled WGS sequence"/>
</dbReference>
<dbReference type="EMBL" id="JASPKY010000936">
    <property type="protein sequence ID" value="KAK9680080.1"/>
    <property type="molecule type" value="Genomic_DNA"/>
</dbReference>
<protein>
    <submittedName>
        <fullName evidence="2">Uncharacterized protein</fullName>
    </submittedName>
</protein>
<proteinExistence type="predicted"/>
<organism evidence="2 3">
    <name type="scientific">Popillia japonica</name>
    <name type="common">Japanese beetle</name>
    <dbReference type="NCBI Taxonomy" id="7064"/>
    <lineage>
        <taxon>Eukaryota</taxon>
        <taxon>Metazoa</taxon>
        <taxon>Ecdysozoa</taxon>
        <taxon>Arthropoda</taxon>
        <taxon>Hexapoda</taxon>
        <taxon>Insecta</taxon>
        <taxon>Pterygota</taxon>
        <taxon>Neoptera</taxon>
        <taxon>Endopterygota</taxon>
        <taxon>Coleoptera</taxon>
        <taxon>Polyphaga</taxon>
        <taxon>Scarabaeiformia</taxon>
        <taxon>Scarabaeidae</taxon>
        <taxon>Rutelinae</taxon>
        <taxon>Popillia</taxon>
    </lineage>
</organism>
<dbReference type="AlphaFoldDB" id="A0AAW1HTQ4"/>
<evidence type="ECO:0000313" key="3">
    <source>
        <dbReference type="Proteomes" id="UP001458880"/>
    </source>
</evidence>
<accession>A0AAW1HTQ4</accession>
<name>A0AAW1HTQ4_POPJA</name>
<feature type="coiled-coil region" evidence="1">
    <location>
        <begin position="120"/>
        <end position="147"/>
    </location>
</feature>
<gene>
    <name evidence="2" type="ORF">QE152_g39367</name>
</gene>
<sequence>MATLTCKNCQTLENIIGRKINWFNLLSAENISLHHSLAVNREQIRYLQEKISNSQRSSYSDQQEIVRLYIETEYLKCQLNKNTKHNHESDSNELSPLVDYQKKIQNEHLLLIESETELWKKQNRKNIQKLEEHIKVLLDELEICHKELANQSKYYLHERQSFRESINDAKLKSEVQLNSALKENMDAANQKMQLKFDALLKYKDEQIKRQDELIAVLKKQQEAVINQFHRVRQNKHKDTLLYKEENLKLKAELDKLRLKYEKLEERRLLEVEGYRTQIKFLYQDKDGKK</sequence>
<comment type="caution">
    <text evidence="2">The sequence shown here is derived from an EMBL/GenBank/DDBJ whole genome shotgun (WGS) entry which is preliminary data.</text>
</comment>
<evidence type="ECO:0000313" key="2">
    <source>
        <dbReference type="EMBL" id="KAK9680080.1"/>
    </source>
</evidence>
<keyword evidence="1" id="KW-0175">Coiled coil</keyword>